<organism evidence="2 3">
    <name type="scientific">Kazachstania africana (strain ATCC 22294 / BCRC 22015 / CBS 2517 / CECT 1963 / NBRC 1671 / NRRL Y-8276)</name>
    <name type="common">Yeast</name>
    <name type="synonym">Kluyveromyces africanus</name>
    <dbReference type="NCBI Taxonomy" id="1071382"/>
    <lineage>
        <taxon>Eukaryota</taxon>
        <taxon>Fungi</taxon>
        <taxon>Dikarya</taxon>
        <taxon>Ascomycota</taxon>
        <taxon>Saccharomycotina</taxon>
        <taxon>Saccharomycetes</taxon>
        <taxon>Saccharomycetales</taxon>
        <taxon>Saccharomycetaceae</taxon>
        <taxon>Kazachstania</taxon>
    </lineage>
</organism>
<dbReference type="RefSeq" id="XP_003959115.1">
    <property type="nucleotide sequence ID" value="XM_003959066.1"/>
</dbReference>
<feature type="compositionally biased region" description="Basic and acidic residues" evidence="1">
    <location>
        <begin position="40"/>
        <end position="62"/>
    </location>
</feature>
<feature type="region of interest" description="Disordered" evidence="1">
    <location>
        <begin position="1"/>
        <end position="115"/>
    </location>
</feature>
<dbReference type="KEGG" id="kaf:KAFR_0I02000"/>
<evidence type="ECO:0000313" key="3">
    <source>
        <dbReference type="Proteomes" id="UP000005220"/>
    </source>
</evidence>
<feature type="compositionally biased region" description="Polar residues" evidence="1">
    <location>
        <begin position="102"/>
        <end position="115"/>
    </location>
</feature>
<sequence>MTNVINLDAEESSDSIEHTDQSPLEPPHSAEKKKATRRQMTFDDFKGIKVVHGEASLEEHKTVPRVKKNHNDEESTVSNGNPRKRKAAPREFDNGEIEETSSKSARVSPSPNTASKLSTYERALQNTNSAPVVPLPLEEFRDKQTSLLEAWKSKNEFLKPVSYAGDVIKIMSFLHKFQNMFHSGLQSLSFIDFEIGLELIANDTELTTKELLDHQDKLNLIFYSILKLVFDSKNYVVPSIKDLKQSRKPFAKYLKIFRRSTQELGSPKEWRIPIFEEMDVTDSQHFPSNEDVEDIIQLDTSSTRDMSPIYDPCQNIELPRDEHPLFNKRIISAAEKDGLFAMEEPTDRLIALRHLIDIALINSGFVHDEIYRISHTKGDPSNDTTIVPRFYRAGMQTVYSDFESLCKLIQNYLDENKRRLKSRATSKNKTKFDILAKIKGILRKVSEDEKESKIIGLYDKWIQLFEGLLYDNPLSDPYTDDLYRLRLDDFFVGRISKIGDFYFPRLYTQNNDFSTFIDLRKLTYLFDRFLNKEVNLSEFFENSFPFMSSKFKLFYHDKISLLSDTLKNEHEEDSLYWFEIANDSTSMAKFLDYLNIIIGDHEVSTSNEELNGLLKIGENAEVKNDLINLRCFLSKLNTMIIGIEQLKKEYEDFLNGDRRLRRSHNQKINYNVQYNEDGNEEEEEEEEEENEEEEEYQGGNLYEPLEEVQYDDEDEDYQDEGDDEE</sequence>
<keyword evidence="3" id="KW-1185">Reference proteome</keyword>
<feature type="compositionally biased region" description="Polar residues" evidence="1">
    <location>
        <begin position="667"/>
        <end position="676"/>
    </location>
</feature>
<evidence type="ECO:0000313" key="2">
    <source>
        <dbReference type="EMBL" id="CCF59980.1"/>
    </source>
</evidence>
<feature type="compositionally biased region" description="Acidic residues" evidence="1">
    <location>
        <begin position="704"/>
        <end position="725"/>
    </location>
</feature>
<dbReference type="eggNOG" id="ENOG502QVSC">
    <property type="taxonomic scope" value="Eukaryota"/>
</dbReference>
<dbReference type="Proteomes" id="UP000005220">
    <property type="component" value="Chromosome 9"/>
</dbReference>
<dbReference type="AlphaFoldDB" id="H2B030"/>
<proteinExistence type="predicted"/>
<dbReference type="HOGENOM" id="CLU_014696_0_0_1"/>
<name>H2B030_KAZAF</name>
<accession>H2B030</accession>
<dbReference type="GeneID" id="13883616"/>
<feature type="compositionally biased region" description="Acidic residues" evidence="1">
    <location>
        <begin position="677"/>
        <end position="696"/>
    </location>
</feature>
<protein>
    <recommendedName>
        <fullName evidence="4">WHIM1 domain-containing protein</fullName>
    </recommendedName>
</protein>
<evidence type="ECO:0008006" key="4">
    <source>
        <dbReference type="Google" id="ProtNLM"/>
    </source>
</evidence>
<feature type="region of interest" description="Disordered" evidence="1">
    <location>
        <begin position="667"/>
        <end position="725"/>
    </location>
</feature>
<dbReference type="EMBL" id="HE650829">
    <property type="protein sequence ID" value="CCF59980.1"/>
    <property type="molecule type" value="Genomic_DNA"/>
</dbReference>
<dbReference type="OrthoDB" id="349045at2759"/>
<gene>
    <name evidence="2" type="primary">KAFR0I02000</name>
    <name evidence="2" type="ORF">KAFR_0I02000</name>
</gene>
<dbReference type="STRING" id="1071382.H2B030"/>
<evidence type="ECO:0000256" key="1">
    <source>
        <dbReference type="SAM" id="MobiDB-lite"/>
    </source>
</evidence>
<reference evidence="2 3" key="1">
    <citation type="journal article" date="2011" name="Proc. Natl. Acad. Sci. U.S.A.">
        <title>Evolutionary erosion of yeast sex chromosomes by mating-type switching accidents.</title>
        <authorList>
            <person name="Gordon J.L."/>
            <person name="Armisen D."/>
            <person name="Proux-Wera E."/>
            <person name="Oheigeartaigh S.S."/>
            <person name="Byrne K.P."/>
            <person name="Wolfe K.H."/>
        </authorList>
    </citation>
    <scope>NUCLEOTIDE SEQUENCE [LARGE SCALE GENOMIC DNA]</scope>
    <source>
        <strain evidence="3">ATCC 22294 / BCRC 22015 / CBS 2517 / CECT 1963 / NBRC 1671 / NRRL Y-8276</strain>
    </source>
</reference>
<dbReference type="InParanoid" id="H2B030"/>